<feature type="transmembrane region" description="Helical" evidence="1">
    <location>
        <begin position="25"/>
        <end position="49"/>
    </location>
</feature>
<keyword evidence="1" id="KW-0812">Transmembrane</keyword>
<comment type="caution">
    <text evidence="2">The sequence shown here is derived from an EMBL/GenBank/DDBJ whole genome shotgun (WGS) entry which is preliminary data.</text>
</comment>
<accession>A0ABT1NV12</accession>
<dbReference type="EMBL" id="JANFLP010000010">
    <property type="protein sequence ID" value="MCQ1950381.1"/>
    <property type="molecule type" value="Genomic_DNA"/>
</dbReference>
<dbReference type="RefSeq" id="WP_255797545.1">
    <property type="nucleotide sequence ID" value="NZ_CP104263.1"/>
</dbReference>
<proteinExistence type="predicted"/>
<name>A0ABT1NV12_9MICC</name>
<gene>
    <name evidence="2" type="ORF">NNX28_10600</name>
</gene>
<keyword evidence="3" id="KW-1185">Reference proteome</keyword>
<evidence type="ECO:0000313" key="3">
    <source>
        <dbReference type="Proteomes" id="UP001206924"/>
    </source>
</evidence>
<organism evidence="2 3">
    <name type="scientific">Arthrobacter jinronghuae</name>
    <dbReference type="NCBI Taxonomy" id="2964609"/>
    <lineage>
        <taxon>Bacteria</taxon>
        <taxon>Bacillati</taxon>
        <taxon>Actinomycetota</taxon>
        <taxon>Actinomycetes</taxon>
        <taxon>Micrococcales</taxon>
        <taxon>Micrococcaceae</taxon>
        <taxon>Arthrobacter</taxon>
    </lineage>
</organism>
<reference evidence="2 3" key="1">
    <citation type="submission" date="2022-07" db="EMBL/GenBank/DDBJ databases">
        <title>Novel species in genus Arthrobacter.</title>
        <authorList>
            <person name="Liu Y."/>
        </authorList>
    </citation>
    <scope>NUCLEOTIDE SEQUENCE [LARGE SCALE GENOMIC DNA]</scope>
    <source>
        <strain evidence="3">zg-Y859</strain>
    </source>
</reference>
<protein>
    <submittedName>
        <fullName evidence="2">Uncharacterized protein</fullName>
    </submittedName>
</protein>
<evidence type="ECO:0000256" key="1">
    <source>
        <dbReference type="SAM" id="Phobius"/>
    </source>
</evidence>
<keyword evidence="1" id="KW-1133">Transmembrane helix</keyword>
<dbReference type="Proteomes" id="UP001206924">
    <property type="component" value="Unassembled WGS sequence"/>
</dbReference>
<feature type="transmembrane region" description="Helical" evidence="1">
    <location>
        <begin position="61"/>
        <end position="85"/>
    </location>
</feature>
<keyword evidence="1" id="KW-0472">Membrane</keyword>
<sequence length="88" mass="9431">MSIVWAIVVRPLVILAPWDVSDFSIFGFFAFSGLFTLLAGVTGFIAALIQGNKKLAARLYIIPSLIWQAGLVAALFLLVIALSGYDGT</sequence>
<evidence type="ECO:0000313" key="2">
    <source>
        <dbReference type="EMBL" id="MCQ1950381.1"/>
    </source>
</evidence>